<comment type="caution">
    <text evidence="8">The sequence shown here is derived from an EMBL/GenBank/DDBJ whole genome shotgun (WGS) entry which is preliminary data.</text>
</comment>
<evidence type="ECO:0000256" key="1">
    <source>
        <dbReference type="ARBA" id="ARBA00004167"/>
    </source>
</evidence>
<keyword evidence="2 6" id="KW-0812">Transmembrane</keyword>
<evidence type="ECO:0000256" key="6">
    <source>
        <dbReference type="SAM" id="Phobius"/>
    </source>
</evidence>
<evidence type="ECO:0000256" key="5">
    <source>
        <dbReference type="SAM" id="MobiDB-lite"/>
    </source>
</evidence>
<dbReference type="Pfam" id="PF03544">
    <property type="entry name" value="TonB_C"/>
    <property type="match status" value="1"/>
</dbReference>
<dbReference type="GO" id="GO:0016020">
    <property type="term" value="C:membrane"/>
    <property type="evidence" value="ECO:0007669"/>
    <property type="project" value="UniProtKB-SubCell"/>
</dbReference>
<evidence type="ECO:0000313" key="9">
    <source>
        <dbReference type="Proteomes" id="UP000218784"/>
    </source>
</evidence>
<gene>
    <name evidence="8" type="ORF">COA17_10960</name>
</gene>
<dbReference type="SUPFAM" id="SSF74653">
    <property type="entry name" value="TolA/TonB C-terminal domain"/>
    <property type="match status" value="1"/>
</dbReference>
<dbReference type="NCBIfam" id="TIGR01352">
    <property type="entry name" value="tonB_Cterm"/>
    <property type="match status" value="1"/>
</dbReference>
<proteinExistence type="predicted"/>
<dbReference type="EMBL" id="NWVD01000004">
    <property type="protein sequence ID" value="PCG08671.1"/>
    <property type="molecule type" value="Genomic_DNA"/>
</dbReference>
<dbReference type="InterPro" id="IPR037682">
    <property type="entry name" value="TonB_C"/>
</dbReference>
<dbReference type="Gene3D" id="3.30.1150.10">
    <property type="match status" value="1"/>
</dbReference>
<dbReference type="InterPro" id="IPR006260">
    <property type="entry name" value="TonB/TolA_C"/>
</dbReference>
<dbReference type="GO" id="GO:0055085">
    <property type="term" value="P:transmembrane transport"/>
    <property type="evidence" value="ECO:0007669"/>
    <property type="project" value="InterPro"/>
</dbReference>
<dbReference type="AlphaFoldDB" id="A0A2A4HXB2"/>
<dbReference type="Proteomes" id="UP000218784">
    <property type="component" value="Unassembled WGS sequence"/>
</dbReference>
<feature type="region of interest" description="Disordered" evidence="5">
    <location>
        <begin position="1"/>
        <end position="30"/>
    </location>
</feature>
<evidence type="ECO:0000256" key="3">
    <source>
        <dbReference type="ARBA" id="ARBA00022989"/>
    </source>
</evidence>
<feature type="domain" description="TonB C-terminal" evidence="7">
    <location>
        <begin position="110"/>
        <end position="204"/>
    </location>
</feature>
<feature type="transmembrane region" description="Helical" evidence="6">
    <location>
        <begin position="56"/>
        <end position="80"/>
    </location>
</feature>
<accession>A0A2A4HXB2</accession>
<evidence type="ECO:0000256" key="4">
    <source>
        <dbReference type="ARBA" id="ARBA00023136"/>
    </source>
</evidence>
<comment type="subcellular location">
    <subcellularLocation>
        <location evidence="1">Membrane</location>
        <topology evidence="1">Single-pass membrane protein</topology>
    </subcellularLocation>
</comment>
<dbReference type="PROSITE" id="PS52015">
    <property type="entry name" value="TONB_CTD"/>
    <property type="match status" value="1"/>
</dbReference>
<keyword evidence="9" id="KW-1185">Reference proteome</keyword>
<organism evidence="8 9">
    <name type="scientific">Sphingomonas ginsenosidimutans</name>
    <dbReference type="NCBI Taxonomy" id="862134"/>
    <lineage>
        <taxon>Bacteria</taxon>
        <taxon>Pseudomonadati</taxon>
        <taxon>Pseudomonadota</taxon>
        <taxon>Alphaproteobacteria</taxon>
        <taxon>Sphingomonadales</taxon>
        <taxon>Sphingomonadaceae</taxon>
        <taxon>Sphingomonas</taxon>
    </lineage>
</organism>
<reference evidence="8 9" key="1">
    <citation type="submission" date="2017-09" db="EMBL/GenBank/DDBJ databases">
        <title>Sphingomonas ginsenosidimutans KACC 14949, whole genome shotgun sequence.</title>
        <authorList>
            <person name="Feng G."/>
            <person name="Zhu H."/>
        </authorList>
    </citation>
    <scope>NUCLEOTIDE SEQUENCE [LARGE SCALE GENOMIC DNA]</scope>
    <source>
        <strain evidence="8 9">KACC 14949</strain>
    </source>
</reference>
<keyword evidence="4 6" id="KW-0472">Membrane</keyword>
<name>A0A2A4HXB2_9SPHN</name>
<keyword evidence="3 6" id="KW-1133">Transmembrane helix</keyword>
<protein>
    <recommendedName>
        <fullName evidence="7">TonB C-terminal domain-containing protein</fullName>
    </recommendedName>
</protein>
<evidence type="ECO:0000256" key="2">
    <source>
        <dbReference type="ARBA" id="ARBA00022692"/>
    </source>
</evidence>
<sequence length="204" mass="21813">MHARTTGGVPGDGKGSAMGDTAPRDGGNYTAVVTPAHEERRATVLEGPVSRLGHSLLPAVLLAVGMALLVAIIGLIAVAAHDWIEGRRDLRAAQDVAATRRAPGGPSPSISKAGDELSWFSADDYPRESLRRDEQGTVTVRWTIGVDGRVSECHAAQSSGFPRLDAVSCEVLVKRARYYPARNAQGQPIASTRQRRITWRLPEA</sequence>
<evidence type="ECO:0000259" key="7">
    <source>
        <dbReference type="PROSITE" id="PS52015"/>
    </source>
</evidence>
<evidence type="ECO:0000313" key="8">
    <source>
        <dbReference type="EMBL" id="PCG08671.1"/>
    </source>
</evidence>